<keyword evidence="5 9" id="KW-0418">Kinase</keyword>
<dbReference type="GO" id="GO:0005524">
    <property type="term" value="F:ATP binding"/>
    <property type="evidence" value="ECO:0007669"/>
    <property type="project" value="UniProtKB-KW"/>
</dbReference>
<evidence type="ECO:0000256" key="2">
    <source>
        <dbReference type="ARBA" id="ARBA00022527"/>
    </source>
</evidence>
<feature type="compositionally biased region" description="Polar residues" evidence="7">
    <location>
        <begin position="1977"/>
        <end position="1989"/>
    </location>
</feature>
<feature type="region of interest" description="Disordered" evidence="7">
    <location>
        <begin position="1106"/>
        <end position="1136"/>
    </location>
</feature>
<dbReference type="GO" id="GO:0005737">
    <property type="term" value="C:cytoplasm"/>
    <property type="evidence" value="ECO:0007669"/>
    <property type="project" value="TreeGrafter"/>
</dbReference>
<feature type="compositionally biased region" description="Basic and acidic residues" evidence="7">
    <location>
        <begin position="1892"/>
        <end position="1903"/>
    </location>
</feature>
<dbReference type="InterPro" id="IPR011009">
    <property type="entry name" value="Kinase-like_dom_sf"/>
</dbReference>
<dbReference type="GO" id="GO:0004674">
    <property type="term" value="F:protein serine/threonine kinase activity"/>
    <property type="evidence" value="ECO:0007669"/>
    <property type="project" value="UniProtKB-KW"/>
</dbReference>
<keyword evidence="6" id="KW-0067">ATP-binding</keyword>
<feature type="region of interest" description="Disordered" evidence="7">
    <location>
        <begin position="1977"/>
        <end position="2003"/>
    </location>
</feature>
<reference evidence="10" key="1">
    <citation type="submission" date="2016-05" db="EMBL/GenBank/DDBJ databases">
        <authorList>
            <person name="Naeem Raeece"/>
        </authorList>
    </citation>
    <scope>NUCLEOTIDE SEQUENCE [LARGE SCALE GENOMIC DNA]</scope>
</reference>
<evidence type="ECO:0000259" key="8">
    <source>
        <dbReference type="PROSITE" id="PS50011"/>
    </source>
</evidence>
<evidence type="ECO:0000256" key="5">
    <source>
        <dbReference type="ARBA" id="ARBA00022777"/>
    </source>
</evidence>
<dbReference type="EMBL" id="FLQV01000671">
    <property type="protein sequence ID" value="SBS97214.1"/>
    <property type="molecule type" value="Genomic_DNA"/>
</dbReference>
<dbReference type="InterPro" id="IPR000719">
    <property type="entry name" value="Prot_kinase_dom"/>
</dbReference>
<keyword evidence="2 9" id="KW-0723">Serine/threonine-protein kinase</keyword>
<name>A0A1A8WW75_PLAOA</name>
<protein>
    <submittedName>
        <fullName evidence="9">Serine/threonine protein kinase, putative</fullName>
    </submittedName>
</protein>
<dbReference type="GO" id="GO:0035556">
    <property type="term" value="P:intracellular signal transduction"/>
    <property type="evidence" value="ECO:0007669"/>
    <property type="project" value="TreeGrafter"/>
</dbReference>
<evidence type="ECO:0000256" key="4">
    <source>
        <dbReference type="ARBA" id="ARBA00022741"/>
    </source>
</evidence>
<feature type="compositionally biased region" description="Basic and acidic residues" evidence="7">
    <location>
        <begin position="898"/>
        <end position="908"/>
    </location>
</feature>
<feature type="compositionally biased region" description="Basic and acidic residues" evidence="7">
    <location>
        <begin position="1110"/>
        <end position="1120"/>
    </location>
</feature>
<feature type="compositionally biased region" description="Polar residues" evidence="7">
    <location>
        <begin position="1233"/>
        <end position="1244"/>
    </location>
</feature>
<feature type="region of interest" description="Disordered" evidence="7">
    <location>
        <begin position="1892"/>
        <end position="1959"/>
    </location>
</feature>
<dbReference type="SUPFAM" id="SSF56112">
    <property type="entry name" value="Protein kinase-like (PK-like)"/>
    <property type="match status" value="1"/>
</dbReference>
<accession>A0A1A8WW75</accession>
<dbReference type="PANTHER" id="PTHR24346">
    <property type="entry name" value="MAP/MICROTUBULE AFFINITY-REGULATING KINASE"/>
    <property type="match status" value="1"/>
</dbReference>
<feature type="compositionally biased region" description="Gly residues" evidence="7">
    <location>
        <begin position="470"/>
        <end position="484"/>
    </location>
</feature>
<sequence length="2413" mass="275801">MLSNPKWRTEWDKELRLIPQVESVAESDLQLTENVFLIWQFLKLYHSSVPQVKVLIDFIAAKNPESLQWGEHIDGVMSRGLTKGQDLFNLLISNGKKIQSRYSKKKLCDTLQYYHIKNYIILEKINTGSVGQVHLALDKTTDMLVAAKAIDKSTVQGDAGLFQKLKEEIKVSCKMNHPYVVKTINVLETKDKIIQVMEFCDGGDLISYVRNVMPNKQHLEEISAQYFFRKIVEGLKYMHRNNIAHRDLKPENIFLCKKSLNQREKTLIRIGKLPSCFEYELKIGDFGACCFNEKNKLHYDIVGTLSYAAPEVLGCNNTNGYNSEKADVWSLGIILYAMLFGLLPFDNEDKQVKEAYNEIMNNKIIYPKNRINKFSINVRNLLSGILNSNPFNRLSLDEVINHEWLIDKAKTKLEMSYVNKKINFPISSTVGCPIYANKNIVDYNFYRKINLIKTGDITLGDNTCGGSTHGGSTHGGSTHGGSTHGGSTHSCNTNITASISNYTPFGESDKNLLIRDSRGILYTPVRNDVNDKANTPYGEFLLAYRNNIFDINNKKEKELKTMIDVTSVNDKKGEPTPSRVNKQNDYDQIHCSEIDMRGYKYGCRNYVDMISHYENKLVGSTSQTEIASCTGSMCTPIEKRKQPMECSRNEYNNAYDLHIGKKIMFENKRHHIIPSKEKITQNSNSNENVYFLKSSDISTINENNLREVISKTCANYNLVNTQGGNDTYRMKYISNGSSSKNCNNAVTPGNSFNVISEKRETVQMEIPQMVKPNYQNVQYNYYYYDDKGVYVRYSNNGKNDSKYLSSCFTPQNEENCTNNYNNVNFKYFNEGMYRRGISEYVDACNANYNVYQTGVKNVKLGNQNYEMNDNFTNLENIIHDKKKSKDFKVSTEKQISNMRKDKNDEKGNKNANEIVMRRDQEPIKVAVEHKQDKQKKNNNKKVKGINIHNDLGKINLCCSNDIALKMLYNDLKKKDTCIIIKDKVNDNYEKNTQSNLKNGIKTTTYVDTLSTKVETSLIKKEEINHILPRKSDTRSGTNSNTTIRTDEAKCTHSVKRKISKSSSTTETQHSNNIKIFNKKEKFIVNNYDIRMSTYYENDNTCFPPTSTIDNADKGIEKEQTGDTLTRKVGKSVSTDKEKPDNIMFCQRENNHFVKSSFSLSKGETYQGGNSHLVDERGGKEDPTATLSSADGSNTGGEKEEKNKKEKEKRQITDSGNENKENNRLDTDSEGSNDDSPYQHNGKTRNNNYSGSYSGHHSGGKNARGEFFERGNGRNKDVDKGMCSGKDDGCKNARIDAKVVGDNNRDDNNGENDSRRNVENGSRGNDESGSRGSDESGSRGSDELGEIAASDGVRQCSALLNRRKQNRCDKTSQVTCQFCKGEKETEVHCNRELKKLGENEEEVVTVENRNYVASDDTNGEHKYLQLKNVYCPNERKTKEDEETVLNNYISKCTLPCSNETKQKKKKKKKKKKGYDNEGVFIIKEKKKDNESSDIILKCLENDIVNFTHRNKWLYFNKNTQNGIRSNENCVYKNKNILQKLCASYDDCSNDEERVNFYSNKIDYKRISTLRSRCNYRRCLKCYYQHCNFILDNEWGHSKEYSPRFRVCKDTKEMRNKNVEKDLSCKEENNGMITIARKKGSFPEEGNVELYDESYSDGVLSYSLNIVNEKEVINMENRGEESNDQNEEHMGSHIIGKPVYKYTQKGHPSPVVYFPLDKHNLFNEHLSITFNEDSTLKTHSTEMASNSLPYLRTTISLIDYHSIKIDDHIFEKEHTNSYMKKEKKGEVFRIEQRHNVEVPVNGSFEKGIIVERYTDGYSDRCNRCNRCDLRDALFVGTNPSIGDSSPNRMKGRKAVEGDCFRVGKQSICRKNNKGVKVLPEAVIVAEQDKERFDPHNSRYIPKENSRISVADNAVEDNDANAQRQRSLYENEKERKSNTKNGDSPSYESEHARIEIGDECTVSDEKQMDESYAQYSGENVLTSSKHGSGNANSEKENPFTEINGKMDGSVNKSNSDCCCYPQGEEHISNEKRSRADLHTDVHADIAFYNHLGIVTFLPMEEGKNVISKNTCINNIHTSEVVFTPAHMHNNPMEVNAHFFSTKRYFNAYPSKDTHLLAKCEESHTYKGSQHVYTFQEGTNDGISDMDKGTNAQNTVVEFENDVSRKDLIQKDATFHTQIEQLGKGEKVTKLRGKTLIKEREYITSNVFEEKQTHSNDQRAGIIQKGKSYKMDEVKNDLFNISQKENEIQDYTCDDIFVNEKDEVLSQENVNLGECSEKDNMYHQYNSRPYFLNSSSNLDSLNGFMLYSLSHSNPYNSLRQGYLPKQLGIKGIVHASNIIPSNGNTKRRDIWENTKKGDTLKDYLTLNKTSIQCFSKTKRGNNSTKRMSQNGMDESALNPPQPRLKWLGIFGRNSTKY</sequence>
<keyword evidence="3" id="KW-0808">Transferase</keyword>
<dbReference type="PANTHER" id="PTHR24346:SF82">
    <property type="entry name" value="KP78A-RELATED"/>
    <property type="match status" value="1"/>
</dbReference>
<evidence type="ECO:0000256" key="6">
    <source>
        <dbReference type="ARBA" id="ARBA00022840"/>
    </source>
</evidence>
<dbReference type="CDD" id="cd14003">
    <property type="entry name" value="STKc_AMPK-like"/>
    <property type="match status" value="1"/>
</dbReference>
<evidence type="ECO:0000313" key="10">
    <source>
        <dbReference type="Proteomes" id="UP000078546"/>
    </source>
</evidence>
<feature type="compositionally biased region" description="Polar residues" evidence="7">
    <location>
        <begin position="2374"/>
        <end position="2388"/>
    </location>
</feature>
<feature type="region of interest" description="Disordered" evidence="7">
    <location>
        <begin position="888"/>
        <end position="909"/>
    </location>
</feature>
<dbReference type="InterPro" id="IPR008271">
    <property type="entry name" value="Ser/Thr_kinase_AS"/>
</dbReference>
<dbReference type="FunFam" id="1.10.510.10:FF:000571">
    <property type="entry name" value="Maternal embryonic leucine zipper kinase"/>
    <property type="match status" value="1"/>
</dbReference>
<feature type="compositionally biased region" description="Basic and acidic residues" evidence="7">
    <location>
        <begin position="1196"/>
        <end position="1226"/>
    </location>
</feature>
<feature type="compositionally biased region" description="Basic and acidic residues" evidence="7">
    <location>
        <begin position="1924"/>
        <end position="1934"/>
    </location>
</feature>
<evidence type="ECO:0000256" key="3">
    <source>
        <dbReference type="ARBA" id="ARBA00022679"/>
    </source>
</evidence>
<dbReference type="SMART" id="SM00220">
    <property type="entry name" value="S_TKc"/>
    <property type="match status" value="1"/>
</dbReference>
<evidence type="ECO:0000256" key="1">
    <source>
        <dbReference type="ARBA" id="ARBA00011245"/>
    </source>
</evidence>
<dbReference type="Proteomes" id="UP000078546">
    <property type="component" value="Unassembled WGS sequence"/>
</dbReference>
<organism evidence="9 10">
    <name type="scientific">Plasmodium ovale curtisi</name>
    <dbReference type="NCBI Taxonomy" id="864141"/>
    <lineage>
        <taxon>Eukaryota</taxon>
        <taxon>Sar</taxon>
        <taxon>Alveolata</taxon>
        <taxon>Apicomplexa</taxon>
        <taxon>Aconoidasida</taxon>
        <taxon>Haemosporida</taxon>
        <taxon>Plasmodiidae</taxon>
        <taxon>Plasmodium</taxon>
        <taxon>Plasmodium (Plasmodium)</taxon>
    </lineage>
</organism>
<evidence type="ECO:0000313" key="9">
    <source>
        <dbReference type="EMBL" id="SBS97214.1"/>
    </source>
</evidence>
<feature type="compositionally biased region" description="Basic and acidic residues" evidence="7">
    <location>
        <begin position="1262"/>
        <end position="1341"/>
    </location>
</feature>
<feature type="region of interest" description="Disordered" evidence="7">
    <location>
        <begin position="470"/>
        <end position="489"/>
    </location>
</feature>
<feature type="compositionally biased region" description="Basic and acidic residues" evidence="7">
    <location>
        <begin position="1172"/>
        <end position="1182"/>
    </location>
</feature>
<dbReference type="PROSITE" id="PS00108">
    <property type="entry name" value="PROTEIN_KINASE_ST"/>
    <property type="match status" value="1"/>
</dbReference>
<feature type="compositionally biased region" description="Polar residues" evidence="7">
    <location>
        <begin position="1160"/>
        <end position="1169"/>
    </location>
</feature>
<evidence type="ECO:0000256" key="7">
    <source>
        <dbReference type="SAM" id="MobiDB-lite"/>
    </source>
</evidence>
<dbReference type="PROSITE" id="PS50011">
    <property type="entry name" value="PROTEIN_KINASE_DOM"/>
    <property type="match status" value="1"/>
</dbReference>
<keyword evidence="4" id="KW-0547">Nucleotide-binding</keyword>
<proteinExistence type="predicted"/>
<dbReference type="Pfam" id="PF00069">
    <property type="entry name" value="Pkinase"/>
    <property type="match status" value="1"/>
</dbReference>
<feature type="compositionally biased region" description="Low complexity" evidence="7">
    <location>
        <begin position="1245"/>
        <end position="1255"/>
    </location>
</feature>
<comment type="subunit">
    <text evidence="1">Monomer.</text>
</comment>
<feature type="region of interest" description="Disordered" evidence="7">
    <location>
        <begin position="1160"/>
        <end position="1343"/>
    </location>
</feature>
<dbReference type="Gene3D" id="1.10.510.10">
    <property type="entry name" value="Transferase(Phosphotransferase) domain 1"/>
    <property type="match status" value="1"/>
</dbReference>
<feature type="region of interest" description="Disordered" evidence="7">
    <location>
        <begin position="2374"/>
        <end position="2394"/>
    </location>
</feature>
<gene>
    <name evidence="9" type="ORF">POVCU1_036390</name>
</gene>
<feature type="domain" description="Protein kinase" evidence="8">
    <location>
        <begin position="119"/>
        <end position="405"/>
    </location>
</feature>